<dbReference type="Proteomes" id="UP000322245">
    <property type="component" value="Unassembled WGS sequence"/>
</dbReference>
<gene>
    <name evidence="1" type="ORF">B9479_005540</name>
</gene>
<name>A0A5D3ASQ0_9TREE</name>
<feature type="non-terminal residue" evidence="1">
    <location>
        <position position="250"/>
    </location>
</feature>
<dbReference type="EMBL" id="NIDF01000076">
    <property type="protein sequence ID" value="TYJ53852.1"/>
    <property type="molecule type" value="Genomic_DNA"/>
</dbReference>
<organism evidence="1 2">
    <name type="scientific">Cryptococcus floricola</name>
    <dbReference type="NCBI Taxonomy" id="2591691"/>
    <lineage>
        <taxon>Eukaryota</taxon>
        <taxon>Fungi</taxon>
        <taxon>Dikarya</taxon>
        <taxon>Basidiomycota</taxon>
        <taxon>Agaricomycotina</taxon>
        <taxon>Tremellomycetes</taxon>
        <taxon>Tremellales</taxon>
        <taxon>Cryptococcaceae</taxon>
        <taxon>Cryptococcus</taxon>
    </lineage>
</organism>
<dbReference type="AlphaFoldDB" id="A0A5D3ASQ0"/>
<evidence type="ECO:0000313" key="2">
    <source>
        <dbReference type="Proteomes" id="UP000322245"/>
    </source>
</evidence>
<keyword evidence="2" id="KW-1185">Reference proteome</keyword>
<sequence length="250" mass="28836">MPRPLSSEEMWAGYEAPVPDPSTPSQYPAQRLTYDLLPYSQTAEKHGLRLFKVSIREQVWNLVQMGPEMDSYVKMELENQRRLPPDITRLKVLLDFDGMRQDANRIFREGDYMTALWRYVTNWSLFLPWHVDAFPRTHPLRPKLGEAEASLFNNMAACYVKISEEAKNSGRNDFSNFYMDAAFKTSWVALELREFARVRTVYSSAKRSLSLIRKLFAVTPSPDVTAANIDAMCAYYAVQAKVLENVNKDT</sequence>
<accession>A0A5D3ASQ0</accession>
<protein>
    <submittedName>
        <fullName evidence="1">Uncharacterized protein</fullName>
    </submittedName>
</protein>
<comment type="caution">
    <text evidence="1">The sequence shown here is derived from an EMBL/GenBank/DDBJ whole genome shotgun (WGS) entry which is preliminary data.</text>
</comment>
<evidence type="ECO:0000313" key="1">
    <source>
        <dbReference type="EMBL" id="TYJ53852.1"/>
    </source>
</evidence>
<reference evidence="1 2" key="1">
    <citation type="submission" date="2017-05" db="EMBL/GenBank/DDBJ databases">
        <title>The Genome Sequence of Tsuchiyaea wingfieldii DSM 27421.</title>
        <authorList>
            <person name="Cuomo C."/>
            <person name="Passer A."/>
            <person name="Billmyre B."/>
            <person name="Heitman J."/>
        </authorList>
    </citation>
    <scope>NUCLEOTIDE SEQUENCE [LARGE SCALE GENOMIC DNA]</scope>
    <source>
        <strain evidence="1 2">DSM 27421</strain>
    </source>
</reference>
<proteinExistence type="predicted"/>